<protein>
    <recommendedName>
        <fullName evidence="2">DUF4126 domain-containing protein</fullName>
    </recommendedName>
</protein>
<keyword evidence="1" id="KW-0812">Transmembrane</keyword>
<proteinExistence type="predicted"/>
<dbReference type="EMBL" id="CP001344">
    <property type="protein sequence ID" value="ACL45845.1"/>
    <property type="molecule type" value="Genomic_DNA"/>
</dbReference>
<dbReference type="HOGENOM" id="CLU_1330584_0_0_3"/>
<evidence type="ECO:0000259" key="2">
    <source>
        <dbReference type="Pfam" id="PF13548"/>
    </source>
</evidence>
<sequence>MIELLAILAASAAGGLRLALPLLIIGLLDREMLWSQVPLLSRVSPYLVVGVLAGWSFCELFITTQLQGQRVLQLVQLLFSPLVGGILGITVAQITQITTLPTWVIGLLSGMVALVLQLVQTGWFYRLKGLPLWAILGQDLLCVGLVLFSFQAPKQGGLIALLLLWLALRSSRDWRLRYLSDHQRTPPPSDQQSQKPD</sequence>
<feature type="transmembrane region" description="Helical" evidence="1">
    <location>
        <begin position="74"/>
        <end position="94"/>
    </location>
</feature>
<dbReference type="eggNOG" id="ENOG502ZCFJ">
    <property type="taxonomic scope" value="Bacteria"/>
</dbReference>
<dbReference type="AlphaFoldDB" id="B8HRH8"/>
<dbReference type="OrthoDB" id="530021at2"/>
<dbReference type="STRING" id="395961.Cyan7425_3523"/>
<keyword evidence="1" id="KW-1133">Transmembrane helix</keyword>
<name>B8HRH8_CYAP4</name>
<feature type="transmembrane region" description="Helical" evidence="1">
    <location>
        <begin position="100"/>
        <end position="119"/>
    </location>
</feature>
<dbReference type="InterPro" id="IPR025196">
    <property type="entry name" value="DUF4126"/>
</dbReference>
<evidence type="ECO:0000256" key="1">
    <source>
        <dbReference type="SAM" id="Phobius"/>
    </source>
</evidence>
<feature type="transmembrane region" description="Helical" evidence="1">
    <location>
        <begin position="43"/>
        <end position="62"/>
    </location>
</feature>
<organism evidence="3">
    <name type="scientific">Cyanothece sp. (strain PCC 7425 / ATCC 29141)</name>
    <dbReference type="NCBI Taxonomy" id="395961"/>
    <lineage>
        <taxon>Bacteria</taxon>
        <taxon>Bacillati</taxon>
        <taxon>Cyanobacteriota</taxon>
        <taxon>Cyanophyceae</taxon>
        <taxon>Gomontiellales</taxon>
        <taxon>Cyanothecaceae</taxon>
        <taxon>Cyanothece</taxon>
    </lineage>
</organism>
<keyword evidence="1" id="KW-0472">Membrane</keyword>
<feature type="domain" description="DUF4126" evidence="2">
    <location>
        <begin position="4"/>
        <end position="172"/>
    </location>
</feature>
<reference evidence="3" key="1">
    <citation type="submission" date="2009-01" db="EMBL/GenBank/DDBJ databases">
        <title>Complete sequence of chromosome Cyanothece sp. PCC 7425.</title>
        <authorList>
            <consortium name="US DOE Joint Genome Institute"/>
            <person name="Lucas S."/>
            <person name="Copeland A."/>
            <person name="Lapidus A."/>
            <person name="Glavina del Rio T."/>
            <person name="Dalin E."/>
            <person name="Tice H."/>
            <person name="Bruce D."/>
            <person name="Goodwin L."/>
            <person name="Pitluck S."/>
            <person name="Sims D."/>
            <person name="Meineke L."/>
            <person name="Brettin T."/>
            <person name="Detter J.C."/>
            <person name="Han C."/>
            <person name="Larimer F."/>
            <person name="Land M."/>
            <person name="Hauser L."/>
            <person name="Kyrpides N."/>
            <person name="Ovchinnikova G."/>
            <person name="Liberton M."/>
            <person name="Stoeckel J."/>
            <person name="Banerjee A."/>
            <person name="Singh A."/>
            <person name="Page L."/>
            <person name="Sato H."/>
            <person name="Zhao L."/>
            <person name="Sherman L."/>
            <person name="Pakrasi H."/>
            <person name="Richardson P."/>
        </authorList>
    </citation>
    <scope>NUCLEOTIDE SEQUENCE</scope>
    <source>
        <strain evidence="3">PCC 7425</strain>
    </source>
</reference>
<evidence type="ECO:0000313" key="3">
    <source>
        <dbReference type="EMBL" id="ACL45845.1"/>
    </source>
</evidence>
<dbReference type="Pfam" id="PF13548">
    <property type="entry name" value="DUF4126"/>
    <property type="match status" value="1"/>
</dbReference>
<accession>B8HRH8</accession>
<gene>
    <name evidence="3" type="ordered locus">Cyan7425_3523</name>
</gene>
<dbReference type="KEGG" id="cyn:Cyan7425_3523"/>
<feature type="transmembrane region" description="Helical" evidence="1">
    <location>
        <begin position="131"/>
        <end position="150"/>
    </location>
</feature>